<organism evidence="1 2">
    <name type="scientific">Marasmius crinis-equi</name>
    <dbReference type="NCBI Taxonomy" id="585013"/>
    <lineage>
        <taxon>Eukaryota</taxon>
        <taxon>Fungi</taxon>
        <taxon>Dikarya</taxon>
        <taxon>Basidiomycota</taxon>
        <taxon>Agaricomycotina</taxon>
        <taxon>Agaricomycetes</taxon>
        <taxon>Agaricomycetidae</taxon>
        <taxon>Agaricales</taxon>
        <taxon>Marasmiineae</taxon>
        <taxon>Marasmiaceae</taxon>
        <taxon>Marasmius</taxon>
    </lineage>
</organism>
<evidence type="ECO:0000313" key="2">
    <source>
        <dbReference type="Proteomes" id="UP001465976"/>
    </source>
</evidence>
<evidence type="ECO:0000313" key="1">
    <source>
        <dbReference type="EMBL" id="KAL0571299.1"/>
    </source>
</evidence>
<accession>A0ABR3F7Q6</accession>
<reference evidence="1 2" key="1">
    <citation type="submission" date="2024-02" db="EMBL/GenBank/DDBJ databases">
        <title>A draft genome for the cacao thread blight pathogen Marasmius crinis-equi.</title>
        <authorList>
            <person name="Cohen S.P."/>
            <person name="Baruah I.K."/>
            <person name="Amoako-Attah I."/>
            <person name="Bukari Y."/>
            <person name="Meinhardt L.W."/>
            <person name="Bailey B.A."/>
        </authorList>
    </citation>
    <scope>NUCLEOTIDE SEQUENCE [LARGE SCALE GENOMIC DNA]</scope>
    <source>
        <strain evidence="1 2">GH-76</strain>
    </source>
</reference>
<protein>
    <submittedName>
        <fullName evidence="1">Uncharacterized protein</fullName>
    </submittedName>
</protein>
<sequence>MQSVLECLSCPSLTSLTLHNDSWRTSSVGVSSELLKDIHEAFCAFIGKVSRSLVCLNLQETLAMSRPFAPVFQMCRVLEDLSIREAGLAPPDMDIDPVLRGLVATSEQPLLLPSLRNLIVSVNGRWASKETLLLIREVIISREASQQSRTLESAVFVLPETIVHGRTDLSEFYDIQRRNTTVVKVAGFLSEKVFVGYTELQLDYPEVKNTEVSVPSVFLSGWKWWEKVARFIW</sequence>
<proteinExistence type="predicted"/>
<name>A0ABR3F7Q6_9AGAR</name>
<keyword evidence="2" id="KW-1185">Reference proteome</keyword>
<gene>
    <name evidence="1" type="ORF">V5O48_010663</name>
</gene>
<comment type="caution">
    <text evidence="1">The sequence shown here is derived from an EMBL/GenBank/DDBJ whole genome shotgun (WGS) entry which is preliminary data.</text>
</comment>
<dbReference type="EMBL" id="JBAHYK010000790">
    <property type="protein sequence ID" value="KAL0571299.1"/>
    <property type="molecule type" value="Genomic_DNA"/>
</dbReference>
<dbReference type="Proteomes" id="UP001465976">
    <property type="component" value="Unassembled WGS sequence"/>
</dbReference>